<feature type="domain" description="AB hydrolase-1" evidence="1">
    <location>
        <begin position="29"/>
        <end position="266"/>
    </location>
</feature>
<evidence type="ECO:0000313" key="2">
    <source>
        <dbReference type="EMBL" id="CUV02303.1"/>
    </source>
</evidence>
<dbReference type="EMBL" id="FAXA01000223">
    <property type="protein sequence ID" value="CUV02303.1"/>
    <property type="molecule type" value="Genomic_DNA"/>
</dbReference>
<dbReference type="SUPFAM" id="SSF53474">
    <property type="entry name" value="alpha/beta-Hydrolases"/>
    <property type="match status" value="1"/>
</dbReference>
<dbReference type="PANTHER" id="PTHR43194:SF2">
    <property type="entry name" value="PEROXISOMAL MEMBRANE PROTEIN LPX1"/>
    <property type="match status" value="1"/>
</dbReference>
<dbReference type="Pfam" id="PF00561">
    <property type="entry name" value="Abhydrolase_1"/>
    <property type="match status" value="1"/>
</dbReference>
<accession>A0A170QA02</accession>
<organism evidence="2">
    <name type="scientific">hydrothermal vent metagenome</name>
    <dbReference type="NCBI Taxonomy" id="652676"/>
    <lineage>
        <taxon>unclassified sequences</taxon>
        <taxon>metagenomes</taxon>
        <taxon>ecological metagenomes</taxon>
    </lineage>
</organism>
<protein>
    <submittedName>
        <fullName evidence="2">Putative hydrolase</fullName>
    </submittedName>
</protein>
<dbReference type="InterPro" id="IPR000073">
    <property type="entry name" value="AB_hydrolase_1"/>
</dbReference>
<dbReference type="AlphaFoldDB" id="A0A170QA02"/>
<name>A0A170QA02_9ZZZZ</name>
<sequence>MTTVKAEEKFVTVNGVKLRYLDWGTSGKPPLVCLHGHTGQAHIWDEFAEAMSPHYHVLAVDQRGHGGSQWASTGYARDRFVEDLASFVDALGLSKFVLAGLSMGGWHSLLYTPDHQDRVERIIIVDISPQPSPGWQERAASRPVTPLEFPSLDEAIAWMRQYNPWASNAGLRKDAEDKMHQREDGKWTWKADSSLFNIPLPDQSDTKLWDRYWKAIDSITCPILEVRGAESGLVADETIEQMKQRGKQFTSVDIPDAGHVVTVDKPYEFIEATRSFLGVTA</sequence>
<dbReference type="InterPro" id="IPR029058">
    <property type="entry name" value="AB_hydrolase_fold"/>
</dbReference>
<gene>
    <name evidence="2" type="ORF">MGWOODY_Clf2906</name>
</gene>
<dbReference type="PRINTS" id="PR00111">
    <property type="entry name" value="ABHYDROLASE"/>
</dbReference>
<dbReference type="PANTHER" id="PTHR43194">
    <property type="entry name" value="HYDROLASE ALPHA/BETA FOLD FAMILY"/>
    <property type="match status" value="1"/>
</dbReference>
<proteinExistence type="predicted"/>
<dbReference type="GO" id="GO:0016787">
    <property type="term" value="F:hydrolase activity"/>
    <property type="evidence" value="ECO:0007669"/>
    <property type="project" value="UniProtKB-KW"/>
</dbReference>
<dbReference type="Gene3D" id="3.40.50.1820">
    <property type="entry name" value="alpha/beta hydrolase"/>
    <property type="match status" value="1"/>
</dbReference>
<keyword evidence="2" id="KW-0378">Hydrolase</keyword>
<dbReference type="InterPro" id="IPR050228">
    <property type="entry name" value="Carboxylesterase_BioH"/>
</dbReference>
<evidence type="ECO:0000259" key="1">
    <source>
        <dbReference type="Pfam" id="PF00561"/>
    </source>
</evidence>
<reference evidence="2" key="1">
    <citation type="submission" date="2015-10" db="EMBL/GenBank/DDBJ databases">
        <authorList>
            <person name="Gilbert D.G."/>
        </authorList>
    </citation>
    <scope>NUCLEOTIDE SEQUENCE</scope>
</reference>